<keyword evidence="6" id="KW-0347">Helicase</keyword>
<dbReference type="InterPro" id="IPR027417">
    <property type="entry name" value="P-loop_NTPase"/>
</dbReference>
<keyword evidence="5" id="KW-0378">Hydrolase</keyword>
<evidence type="ECO:0000259" key="10">
    <source>
        <dbReference type="PROSITE" id="PS51643"/>
    </source>
</evidence>
<keyword evidence="3" id="KW-0479">Metal-binding</keyword>
<comment type="similarity">
    <text evidence="2">In the central section; belongs to the CRISPR-associated helicase Cas3 family.</text>
</comment>
<keyword evidence="8" id="KW-0051">Antiviral defense</keyword>
<dbReference type="InterPro" id="IPR011545">
    <property type="entry name" value="DEAD/DEAH_box_helicase_dom"/>
</dbReference>
<dbReference type="CDD" id="cd17930">
    <property type="entry name" value="DEXHc_cas3"/>
    <property type="match status" value="1"/>
</dbReference>
<evidence type="ECO:0000256" key="5">
    <source>
        <dbReference type="ARBA" id="ARBA00022801"/>
    </source>
</evidence>
<dbReference type="NCBIfam" id="TIGR01596">
    <property type="entry name" value="cas3_HD"/>
    <property type="match status" value="1"/>
</dbReference>
<evidence type="ECO:0000313" key="12">
    <source>
        <dbReference type="Proteomes" id="UP000802098"/>
    </source>
</evidence>
<keyword evidence="12" id="KW-1185">Reference proteome</keyword>
<dbReference type="RefSeq" id="WP_029719053.1">
    <property type="nucleotide sequence ID" value="NZ_JAAOCE010000005.1"/>
</dbReference>
<evidence type="ECO:0000313" key="11">
    <source>
        <dbReference type="EMBL" id="NHK96920.1"/>
    </source>
</evidence>
<dbReference type="Gene3D" id="3.40.50.300">
    <property type="entry name" value="P-loop containing nucleotide triphosphate hydrolases"/>
    <property type="match status" value="2"/>
</dbReference>
<dbReference type="EMBL" id="JAAOCD010000001">
    <property type="protein sequence ID" value="NHK96920.1"/>
    <property type="molecule type" value="Genomic_DNA"/>
</dbReference>
<evidence type="ECO:0000256" key="8">
    <source>
        <dbReference type="ARBA" id="ARBA00023118"/>
    </source>
</evidence>
<proteinExistence type="inferred from homology"/>
<dbReference type="CDD" id="cd09641">
    <property type="entry name" value="Cas3''_I"/>
    <property type="match status" value="1"/>
</dbReference>
<evidence type="ECO:0000256" key="1">
    <source>
        <dbReference type="ARBA" id="ARBA00006847"/>
    </source>
</evidence>
<keyword evidence="11" id="KW-0255">Endonuclease</keyword>
<feature type="domain" description="HD Cas3-type" evidence="10">
    <location>
        <begin position="11"/>
        <end position="204"/>
    </location>
</feature>
<dbReference type="SMART" id="SM00487">
    <property type="entry name" value="DEXDc"/>
    <property type="match status" value="1"/>
</dbReference>
<dbReference type="PROSITE" id="PS51643">
    <property type="entry name" value="HD_CAS3"/>
    <property type="match status" value="1"/>
</dbReference>
<dbReference type="SUPFAM" id="SSF52540">
    <property type="entry name" value="P-loop containing nucleoside triphosphate hydrolases"/>
    <property type="match status" value="1"/>
</dbReference>
<comment type="caution">
    <text evidence="11">The sequence shown here is derived from an EMBL/GenBank/DDBJ whole genome shotgun (WGS) entry which is preliminary data.</text>
</comment>
<keyword evidence="4" id="KW-0547">Nucleotide-binding</keyword>
<dbReference type="InterPro" id="IPR054712">
    <property type="entry name" value="Cas3-like_dom"/>
</dbReference>
<accession>A0ABX0HPB7</accession>
<protein>
    <submittedName>
        <fullName evidence="11">CRISPR-associated endonuclease Cas3</fullName>
    </submittedName>
</protein>
<evidence type="ECO:0000259" key="9">
    <source>
        <dbReference type="PROSITE" id="PS51192"/>
    </source>
</evidence>
<dbReference type="InterPro" id="IPR014001">
    <property type="entry name" value="Helicase_ATP-bd"/>
</dbReference>
<dbReference type="GO" id="GO:0004519">
    <property type="term" value="F:endonuclease activity"/>
    <property type="evidence" value="ECO:0007669"/>
    <property type="project" value="UniProtKB-KW"/>
</dbReference>
<organism evidence="11 12">
    <name type="scientific">Rubrivivax benzoatilyticus</name>
    <dbReference type="NCBI Taxonomy" id="316997"/>
    <lineage>
        <taxon>Bacteria</taxon>
        <taxon>Pseudomonadati</taxon>
        <taxon>Pseudomonadota</taxon>
        <taxon>Betaproteobacteria</taxon>
        <taxon>Burkholderiales</taxon>
        <taxon>Sphaerotilaceae</taxon>
        <taxon>Rubrivivax</taxon>
    </lineage>
</organism>
<name>A0ABX0HPB7_9BURK</name>
<evidence type="ECO:0000256" key="2">
    <source>
        <dbReference type="ARBA" id="ARBA00009046"/>
    </source>
</evidence>
<evidence type="ECO:0000256" key="3">
    <source>
        <dbReference type="ARBA" id="ARBA00022723"/>
    </source>
</evidence>
<dbReference type="InterPro" id="IPR038257">
    <property type="entry name" value="CRISPR-assoc_Cas3_HD_sf"/>
</dbReference>
<comment type="similarity">
    <text evidence="1">In the N-terminal section; belongs to the CRISPR-associated nuclease Cas3-HD family.</text>
</comment>
<evidence type="ECO:0000256" key="7">
    <source>
        <dbReference type="ARBA" id="ARBA00022840"/>
    </source>
</evidence>
<sequence length="811" mass="88291">MGNAIAHAGQPGCDHHALVDHLQCVAQLAAELLALGGDDDALPACGRLAGLWHDLGKYRDGFQRYILMVSEAHIEGKLPQGSDKSHSAAGALYAESWLQQQYGAPGLLIARLLQYVIAGHHAGLDDWRIDIGSLHGRLASADASRELDEALQAQPPAAVLAPSVALPSLKSLPLPLGTGVEEIPGRLALWTRMLFSALVDADFLDTEAFMNPGVATMRKCALPSMAELLRTFDAFMERKADSVKAAGLVDTEVNRRRAEVLACCRAKALGRPGTYTLTVPTGGGKTLSGLAFALTHAVQNKLRRVVMVIPYTSIIEQTAEVFRDVFAALGPEVVERVVLEHHSNVAEPDAANETTSSRLACENWDAPLVVTTSVQLFESLFARKTSRCRKLHRLRGSVIVIDEAQLLPVRFLQPVVDVLRLLVRDHGATVVLCTATQPVLAEARAFGGRGLRGYPPGEVTAIIDHEAALYDALRRVRVNLPSDLHSPQPWEVTAQAMARHDAVLAIVGRRADARTLYEALSRDLKDGAGAMAGRSLWHLSALMCPQHRSEVIADIKHALAERRDALARGAPAVPVRVVATNLVEAGVDLDFPVVFRAIAGLDSIAQAAGRCNREGRLAQGEVHVFVPPKAPPPGLLRQAAQACKLVWESPDDDGDTDPLSLERVSRYFRRLYGDAQSLDEADICKLLQVEVDRQDKALSMCFRSAAERFRMIDNEDAATVIVRYRSARCRDDIDALIGLLARDGPSRWLMRKLQRYAVTVYRYDLQRLLDCGDVREQLPGLYVQTESDVFYDPTLGVLLGGAPGDPAAFVI</sequence>
<dbReference type="InterPro" id="IPR006483">
    <property type="entry name" value="CRISPR-assoc_Cas3_HD"/>
</dbReference>
<gene>
    <name evidence="11" type="ORF">G7087_00870</name>
</gene>
<keyword evidence="11" id="KW-0540">Nuclease</keyword>
<evidence type="ECO:0000256" key="6">
    <source>
        <dbReference type="ARBA" id="ARBA00022806"/>
    </source>
</evidence>
<dbReference type="PROSITE" id="PS51192">
    <property type="entry name" value="HELICASE_ATP_BIND_1"/>
    <property type="match status" value="1"/>
</dbReference>
<evidence type="ECO:0000256" key="4">
    <source>
        <dbReference type="ARBA" id="ARBA00022741"/>
    </source>
</evidence>
<keyword evidence="7" id="KW-0067">ATP-binding</keyword>
<dbReference type="SUPFAM" id="SSF109604">
    <property type="entry name" value="HD-domain/PDEase-like"/>
    <property type="match status" value="1"/>
</dbReference>
<feature type="domain" description="Helicase ATP-binding" evidence="9">
    <location>
        <begin position="266"/>
        <end position="455"/>
    </location>
</feature>
<dbReference type="Pfam" id="PF18019">
    <property type="entry name" value="Cas3_HD"/>
    <property type="match status" value="1"/>
</dbReference>
<dbReference type="Proteomes" id="UP000802098">
    <property type="component" value="Unassembled WGS sequence"/>
</dbReference>
<dbReference type="Pfam" id="PF22590">
    <property type="entry name" value="Cas3-like_C_2"/>
    <property type="match status" value="1"/>
</dbReference>
<dbReference type="Gene3D" id="1.10.3210.30">
    <property type="match status" value="1"/>
</dbReference>
<dbReference type="Pfam" id="PF00270">
    <property type="entry name" value="DEAD"/>
    <property type="match status" value="1"/>
</dbReference>
<reference evidence="11 12" key="1">
    <citation type="submission" date="2020-03" db="EMBL/GenBank/DDBJ databases">
        <title>Rubrivivax benzoatilyticus JA2 (sequenced after 10 years sub-culturing).</title>
        <authorList>
            <person name="Gupta D."/>
            <person name="Chintalapati S."/>
            <person name="Chintalapati V.R."/>
        </authorList>
    </citation>
    <scope>NUCLEOTIDE SEQUENCE [LARGE SCALE GENOMIC DNA]</scope>
    <source>
        <strain evidence="11 12">JA2-Mal</strain>
    </source>
</reference>